<feature type="active site" evidence="2">
    <location>
        <position position="240"/>
    </location>
</feature>
<keyword evidence="5" id="KW-1185">Reference proteome</keyword>
<reference evidence="4 5" key="1">
    <citation type="submission" date="2021-07" db="EMBL/GenBank/DDBJ databases">
        <authorList>
            <person name="Palmer J.M."/>
        </authorList>
    </citation>
    <scope>NUCLEOTIDE SEQUENCE [LARGE SCALE GENOMIC DNA]</scope>
    <source>
        <strain evidence="4 5">AT_MEX2019</strain>
        <tissue evidence="4">Muscle</tissue>
    </source>
</reference>
<dbReference type="PANTHER" id="PTHR10183">
    <property type="entry name" value="CALPAIN"/>
    <property type="match status" value="1"/>
</dbReference>
<dbReference type="InterPro" id="IPR001300">
    <property type="entry name" value="Peptidase_C2_calpain_cat"/>
</dbReference>
<feature type="active site" evidence="2">
    <location>
        <position position="70"/>
    </location>
</feature>
<proteinExistence type="inferred from homology"/>
<comment type="caution">
    <text evidence="4">The sequence shown here is derived from an EMBL/GenBank/DDBJ whole genome shotgun (WGS) entry which is preliminary data.</text>
</comment>
<feature type="active site" evidence="2">
    <location>
        <position position="265"/>
    </location>
</feature>
<evidence type="ECO:0000256" key="1">
    <source>
        <dbReference type="ARBA" id="ARBA00007623"/>
    </source>
</evidence>
<accession>A0ABU7BDQ2</accession>
<evidence type="ECO:0000256" key="2">
    <source>
        <dbReference type="PROSITE-ProRule" id="PRU00239"/>
    </source>
</evidence>
<gene>
    <name evidence="4" type="ORF">ATANTOWER_003049</name>
</gene>
<dbReference type="Gene3D" id="3.90.70.10">
    <property type="entry name" value="Cysteine proteinases"/>
    <property type="match status" value="1"/>
</dbReference>
<organism evidence="4 5">
    <name type="scientific">Ataeniobius toweri</name>
    <dbReference type="NCBI Taxonomy" id="208326"/>
    <lineage>
        <taxon>Eukaryota</taxon>
        <taxon>Metazoa</taxon>
        <taxon>Chordata</taxon>
        <taxon>Craniata</taxon>
        <taxon>Vertebrata</taxon>
        <taxon>Euteleostomi</taxon>
        <taxon>Actinopterygii</taxon>
        <taxon>Neopterygii</taxon>
        <taxon>Teleostei</taxon>
        <taxon>Neoteleostei</taxon>
        <taxon>Acanthomorphata</taxon>
        <taxon>Ovalentaria</taxon>
        <taxon>Atherinomorphae</taxon>
        <taxon>Cyprinodontiformes</taxon>
        <taxon>Goodeidae</taxon>
        <taxon>Ataeniobius</taxon>
    </lineage>
</organism>
<evidence type="ECO:0000313" key="4">
    <source>
        <dbReference type="EMBL" id="MED6248647.1"/>
    </source>
</evidence>
<dbReference type="InterPro" id="IPR038765">
    <property type="entry name" value="Papain-like_cys_pep_sf"/>
</dbReference>
<keyword evidence="2" id="KW-0378">Hydrolase</keyword>
<dbReference type="Proteomes" id="UP001345963">
    <property type="component" value="Unassembled WGS sequence"/>
</dbReference>
<evidence type="ECO:0000259" key="3">
    <source>
        <dbReference type="PROSITE" id="PS50203"/>
    </source>
</evidence>
<protein>
    <recommendedName>
        <fullName evidence="3">Calpain catalytic domain-containing protein</fullName>
    </recommendedName>
</protein>
<dbReference type="SMART" id="SM00230">
    <property type="entry name" value="CysPc"/>
    <property type="match status" value="1"/>
</dbReference>
<dbReference type="CDD" id="cd00044">
    <property type="entry name" value="CysPc"/>
    <property type="match status" value="1"/>
</dbReference>
<dbReference type="InterPro" id="IPR022684">
    <property type="entry name" value="Calpain_cysteine_protease"/>
</dbReference>
<keyword evidence="2" id="KW-0645">Protease</keyword>
<dbReference type="Pfam" id="PF00648">
    <property type="entry name" value="Peptidase_C2"/>
    <property type="match status" value="1"/>
</dbReference>
<name>A0ABU7BDQ2_9TELE</name>
<evidence type="ECO:0000313" key="5">
    <source>
        <dbReference type="Proteomes" id="UP001345963"/>
    </source>
</evidence>
<comment type="similarity">
    <text evidence="1">Belongs to the peptidase C2 family.</text>
</comment>
<dbReference type="EMBL" id="JAHUTI010050490">
    <property type="protein sequence ID" value="MED6248647.1"/>
    <property type="molecule type" value="Genomic_DNA"/>
</dbReference>
<sequence length="301" mass="34199">MKEACSGAALFEDRDFPTADSSLFSDSSTPIARLHGEITWQRPQDICQSPALFPTNTDLAHAKQGLLGDCWFLCACTFLLQNQHLLNKVLPPGQPQWGSSRYRGSFQFLFWQHGHWTEVTIDDRLPCMNSSLCFSCCHSPSAFWVALLEKAYAKLRGSYEQLWAGQVSEALVDLTGGVAERWNLMGFGLKKEERRVEQDSDKVIRKKLDLNLLCCVKEECALSCSTHNTPGGLGELDQHHALTVMEWLDLRKVSGSEAQLLRIRNPWGRCCWAGAWTWRFIICDDELQVKLRRRAINFCLN</sequence>
<keyword evidence="2" id="KW-0788">Thiol protease</keyword>
<dbReference type="SUPFAM" id="SSF54001">
    <property type="entry name" value="Cysteine proteinases"/>
    <property type="match status" value="1"/>
</dbReference>
<feature type="domain" description="Calpain catalytic" evidence="3">
    <location>
        <begin position="10"/>
        <end position="277"/>
    </location>
</feature>
<dbReference type="PANTHER" id="PTHR10183:SF30">
    <property type="entry name" value="CALPAIN-10"/>
    <property type="match status" value="1"/>
</dbReference>
<dbReference type="PRINTS" id="PR00704">
    <property type="entry name" value="CALPAIN"/>
</dbReference>
<dbReference type="PROSITE" id="PS50203">
    <property type="entry name" value="CALPAIN_CAT"/>
    <property type="match status" value="1"/>
</dbReference>